<evidence type="ECO:0000313" key="3">
    <source>
        <dbReference type="Proteomes" id="UP000294894"/>
    </source>
</evidence>
<dbReference type="Pfam" id="PF04266">
    <property type="entry name" value="ASCH"/>
    <property type="match status" value="1"/>
</dbReference>
<evidence type="ECO:0000313" key="2">
    <source>
        <dbReference type="EMBL" id="QBR93427.1"/>
    </source>
</evidence>
<dbReference type="InterPro" id="IPR007374">
    <property type="entry name" value="ASCH_domain"/>
</dbReference>
<accession>A0A4P7GNR8</accession>
<dbReference type="SUPFAM" id="SSF88697">
    <property type="entry name" value="PUA domain-like"/>
    <property type="match status" value="1"/>
</dbReference>
<evidence type="ECO:0000259" key="1">
    <source>
        <dbReference type="SMART" id="SM01022"/>
    </source>
</evidence>
<dbReference type="InterPro" id="IPR009326">
    <property type="entry name" value="DUF984"/>
</dbReference>
<dbReference type="PANTHER" id="PTHR39203:SF1">
    <property type="entry name" value="CYTOPLASMIC PROTEIN"/>
    <property type="match status" value="1"/>
</dbReference>
<dbReference type="InterPro" id="IPR015947">
    <property type="entry name" value="PUA-like_sf"/>
</dbReference>
<sequence length="169" mass="19175">MTDPRESAPLDVDAAEQMWQTYAAARPELARTGPEHTVERFGDSARLADELLRLVTHGPKRATAELVDAFVSAGDPLPRVGAHWIACDGEGVPRVVLRSTELRVTTFDQVDAAFAWDEGEDDRTLESWRREHSRYWRRTCAARGQEWSETDEILLERFTVVWPPELADD</sequence>
<dbReference type="Proteomes" id="UP000294894">
    <property type="component" value="Chromosome"/>
</dbReference>
<dbReference type="SMART" id="SM01022">
    <property type="entry name" value="ASCH"/>
    <property type="match status" value="1"/>
</dbReference>
<organism evidence="2 3">
    <name type="scientific">Nocardioides euryhalodurans</name>
    <dbReference type="NCBI Taxonomy" id="2518370"/>
    <lineage>
        <taxon>Bacteria</taxon>
        <taxon>Bacillati</taxon>
        <taxon>Actinomycetota</taxon>
        <taxon>Actinomycetes</taxon>
        <taxon>Propionibacteriales</taxon>
        <taxon>Nocardioidaceae</taxon>
        <taxon>Nocardioides</taxon>
    </lineage>
</organism>
<dbReference type="KEGG" id="noy:EXE57_14975"/>
<feature type="domain" description="ASCH" evidence="1">
    <location>
        <begin position="39"/>
        <end position="162"/>
    </location>
</feature>
<keyword evidence="3" id="KW-1185">Reference proteome</keyword>
<dbReference type="PIRSF" id="PIRSF021320">
    <property type="entry name" value="DUF984"/>
    <property type="match status" value="1"/>
</dbReference>
<protein>
    <submittedName>
        <fullName evidence="2">ASCH domain-containing protein</fullName>
    </submittedName>
</protein>
<proteinExistence type="predicted"/>
<dbReference type="Gene3D" id="3.10.400.10">
    <property type="entry name" value="Sulfate adenylyltransferase"/>
    <property type="match status" value="1"/>
</dbReference>
<reference evidence="2 3" key="1">
    <citation type="submission" date="2019-03" db="EMBL/GenBank/DDBJ databases">
        <title>Three New Species of Nocardioides, Nocardioides euryhalodurans sp. nov., Nocardioides seonyuensis sp. nov. and Nocardioides eburneoflavus sp. nov., Iolated from Soil.</title>
        <authorList>
            <person name="Roh S.G."/>
            <person name="Lee C."/>
            <person name="Kim M.-K."/>
            <person name="Kim S.B."/>
        </authorList>
    </citation>
    <scope>NUCLEOTIDE SEQUENCE [LARGE SCALE GENOMIC DNA]</scope>
    <source>
        <strain evidence="2 3">MMS17-SY117</strain>
    </source>
</reference>
<dbReference type="EMBL" id="CP038267">
    <property type="protein sequence ID" value="QBR93427.1"/>
    <property type="molecule type" value="Genomic_DNA"/>
</dbReference>
<dbReference type="PANTHER" id="PTHR39203">
    <property type="entry name" value="CYTOPLASMIC PROTEIN-RELATED"/>
    <property type="match status" value="1"/>
</dbReference>
<dbReference type="AlphaFoldDB" id="A0A4P7GNR8"/>
<dbReference type="CDD" id="cd06553">
    <property type="entry name" value="ASCH_Ef3133_like"/>
    <property type="match status" value="1"/>
</dbReference>
<dbReference type="RefSeq" id="WP_135078852.1">
    <property type="nucleotide sequence ID" value="NZ_CP038267.1"/>
</dbReference>
<dbReference type="OrthoDB" id="9807542at2"/>
<name>A0A4P7GNR8_9ACTN</name>
<gene>
    <name evidence="2" type="ORF">EXE57_14975</name>
</gene>